<evidence type="ECO:0000256" key="1">
    <source>
        <dbReference type="SAM" id="MobiDB-lite"/>
    </source>
</evidence>
<reference evidence="3 4" key="1">
    <citation type="submission" date="2020-08" db="EMBL/GenBank/DDBJ databases">
        <title>Genomic Encyclopedia of Type Strains, Phase IV (KMG-IV): sequencing the most valuable type-strain genomes for metagenomic binning, comparative biology and taxonomic classification.</title>
        <authorList>
            <person name="Goeker M."/>
        </authorList>
    </citation>
    <scope>NUCLEOTIDE SEQUENCE [LARGE SCALE GENOMIC DNA]</scope>
    <source>
        <strain evidence="3 4">DSM 105434</strain>
    </source>
</reference>
<dbReference type="RefSeq" id="WP_146719820.1">
    <property type="nucleotide sequence ID" value="NZ_BSUI01000005.1"/>
</dbReference>
<organism evidence="3 4">
    <name type="scientific">Deinococcus metallilatus</name>
    <dbReference type="NCBI Taxonomy" id="1211322"/>
    <lineage>
        <taxon>Bacteria</taxon>
        <taxon>Thermotogati</taxon>
        <taxon>Deinococcota</taxon>
        <taxon>Deinococci</taxon>
        <taxon>Deinococcales</taxon>
        <taxon>Deinococcaceae</taxon>
        <taxon>Deinococcus</taxon>
    </lineage>
</organism>
<gene>
    <name evidence="3" type="ORF">HNQ10_002652</name>
</gene>
<evidence type="ECO:0000256" key="2">
    <source>
        <dbReference type="SAM" id="SignalP"/>
    </source>
</evidence>
<evidence type="ECO:0000313" key="3">
    <source>
        <dbReference type="EMBL" id="MBB5295813.1"/>
    </source>
</evidence>
<accession>A0ABR6MV51</accession>
<name>A0ABR6MV51_9DEIO</name>
<protein>
    <submittedName>
        <fullName evidence="3">Uncharacterized protein</fullName>
    </submittedName>
</protein>
<feature type="signal peptide" evidence="2">
    <location>
        <begin position="1"/>
        <end position="18"/>
    </location>
</feature>
<comment type="caution">
    <text evidence="3">The sequence shown here is derived from an EMBL/GenBank/DDBJ whole genome shotgun (WGS) entry which is preliminary data.</text>
</comment>
<keyword evidence="2" id="KW-0732">Signal</keyword>
<feature type="compositionally biased region" description="Pro residues" evidence="1">
    <location>
        <begin position="34"/>
        <end position="44"/>
    </location>
</feature>
<sequence>MKRLLCALVLLCAGIAHADPNDGSGPPLITPIRAPLPKPPPPAAPTEQVPSQLPLERTSS</sequence>
<feature type="region of interest" description="Disordered" evidence="1">
    <location>
        <begin position="18"/>
        <end position="60"/>
    </location>
</feature>
<feature type="chain" id="PRO_5045954566" evidence="2">
    <location>
        <begin position="19"/>
        <end position="60"/>
    </location>
</feature>
<keyword evidence="4" id="KW-1185">Reference proteome</keyword>
<proteinExistence type="predicted"/>
<evidence type="ECO:0000313" key="4">
    <source>
        <dbReference type="Proteomes" id="UP000536909"/>
    </source>
</evidence>
<dbReference type="Proteomes" id="UP000536909">
    <property type="component" value="Unassembled WGS sequence"/>
</dbReference>
<dbReference type="EMBL" id="JACHFV010000008">
    <property type="protein sequence ID" value="MBB5295813.1"/>
    <property type="molecule type" value="Genomic_DNA"/>
</dbReference>